<proteinExistence type="predicted"/>
<evidence type="ECO:0000313" key="2">
    <source>
        <dbReference type="EMBL" id="KIE06470.1"/>
    </source>
</evidence>
<comment type="caution">
    <text evidence="2">The sequence shown here is derived from an EMBL/GenBank/DDBJ whole genome shotgun (WGS) entry which is preliminary data.</text>
</comment>
<feature type="region of interest" description="Disordered" evidence="1">
    <location>
        <begin position="1"/>
        <end position="120"/>
    </location>
</feature>
<sequence>MDDVEGLAPGEGDDQARVAVGVAQEVPAVAGVGPHGGRGGGGVDPGPRGARPGASIGHEREGSAPDGLHPFVPARHARVGYAQVPGRGPRGVPDDRAVPGRAARGDLHQDGQGGLVHQRDVPGVLPGVLHRAASTPLQQ</sequence>
<accession>A0A0C1R2J9</accession>
<feature type="compositionally biased region" description="Gly residues" evidence="1">
    <location>
        <begin position="33"/>
        <end position="44"/>
    </location>
</feature>
<dbReference type="EMBL" id="JHEG02000065">
    <property type="protein sequence ID" value="KIE06470.1"/>
    <property type="molecule type" value="Genomic_DNA"/>
</dbReference>
<feature type="compositionally biased region" description="Low complexity" evidence="1">
    <location>
        <begin position="45"/>
        <end position="54"/>
    </location>
</feature>
<gene>
    <name evidence="2" type="ORF">DA73_0244670</name>
</gene>
<organism evidence="2">
    <name type="scientific">Tolypothrix bouteillei VB521301</name>
    <dbReference type="NCBI Taxonomy" id="1479485"/>
    <lineage>
        <taxon>Bacteria</taxon>
        <taxon>Bacillati</taxon>
        <taxon>Cyanobacteriota</taxon>
        <taxon>Cyanophyceae</taxon>
        <taxon>Nostocales</taxon>
        <taxon>Tolypothrichaceae</taxon>
        <taxon>Tolypothrix</taxon>
    </lineage>
</organism>
<evidence type="ECO:0000256" key="1">
    <source>
        <dbReference type="SAM" id="MobiDB-lite"/>
    </source>
</evidence>
<dbReference type="AlphaFoldDB" id="A0A0C1R2J9"/>
<protein>
    <submittedName>
        <fullName evidence="2">Uncharacterized protein</fullName>
    </submittedName>
</protein>
<feature type="compositionally biased region" description="Basic and acidic residues" evidence="1">
    <location>
        <begin position="92"/>
        <end position="109"/>
    </location>
</feature>
<reference evidence="2" key="1">
    <citation type="journal article" date="2015" name="Genome Announc.">
        <title>Draft Genome Sequence of Tolypothrix boutellei Strain VB521301.</title>
        <authorList>
            <person name="Chandrababunaidu M.M."/>
            <person name="Singh D."/>
            <person name="Sen D."/>
            <person name="Bhan S."/>
            <person name="Das S."/>
            <person name="Gupta A."/>
            <person name="Adhikary S.P."/>
            <person name="Tripathy S."/>
        </authorList>
    </citation>
    <scope>NUCLEOTIDE SEQUENCE</scope>
    <source>
        <strain evidence="2">VB521301</strain>
    </source>
</reference>
<name>A0A0C1R2J9_9CYAN</name>